<feature type="transmembrane region" description="Helical" evidence="2">
    <location>
        <begin position="335"/>
        <end position="357"/>
    </location>
</feature>
<dbReference type="KEGG" id="nbe:Back2_12700"/>
<evidence type="ECO:0000313" key="5">
    <source>
        <dbReference type="Proteomes" id="UP000271573"/>
    </source>
</evidence>
<dbReference type="RefSeq" id="WP_125567791.1">
    <property type="nucleotide sequence ID" value="NZ_AP019307.1"/>
</dbReference>
<feature type="chain" id="PRO_5018276547" description="DUF916 domain-containing protein" evidence="3">
    <location>
        <begin position="29"/>
        <end position="466"/>
    </location>
</feature>
<accession>A0A3G9IX75</accession>
<protein>
    <recommendedName>
        <fullName evidence="6">DUF916 domain-containing protein</fullName>
    </recommendedName>
</protein>
<dbReference type="AlphaFoldDB" id="A0A3G9IX75"/>
<dbReference type="EMBL" id="AP019307">
    <property type="protein sequence ID" value="BBH16983.1"/>
    <property type="molecule type" value="Genomic_DNA"/>
</dbReference>
<keyword evidence="2" id="KW-0472">Membrane</keyword>
<evidence type="ECO:0008006" key="6">
    <source>
        <dbReference type="Google" id="ProtNLM"/>
    </source>
</evidence>
<name>A0A3G9IX75_9ACTN</name>
<feature type="region of interest" description="Disordered" evidence="1">
    <location>
        <begin position="30"/>
        <end position="54"/>
    </location>
</feature>
<keyword evidence="3" id="KW-0732">Signal</keyword>
<reference evidence="4 5" key="1">
    <citation type="submission" date="2018-11" db="EMBL/GenBank/DDBJ databases">
        <title>Complete genome sequence of Nocardioides baekrokdamisoli strain KCTC 39748.</title>
        <authorList>
            <person name="Kang S.W."/>
            <person name="Lee K.C."/>
            <person name="Kim K.K."/>
            <person name="Kim J.S."/>
            <person name="Kim D.S."/>
            <person name="Ko S.H."/>
            <person name="Yang S.H."/>
            <person name="Shin Y.K."/>
            <person name="Lee J.S."/>
        </authorList>
    </citation>
    <scope>NUCLEOTIDE SEQUENCE [LARGE SCALE GENOMIC DNA]</scope>
    <source>
        <strain evidence="4 5">KCTC 39748</strain>
    </source>
</reference>
<feature type="signal peptide" evidence="3">
    <location>
        <begin position="1"/>
        <end position="28"/>
    </location>
</feature>
<keyword evidence="2" id="KW-0812">Transmembrane</keyword>
<proteinExistence type="predicted"/>
<evidence type="ECO:0000313" key="4">
    <source>
        <dbReference type="EMBL" id="BBH16983.1"/>
    </source>
</evidence>
<evidence type="ECO:0000256" key="3">
    <source>
        <dbReference type="SAM" id="SignalP"/>
    </source>
</evidence>
<evidence type="ECO:0000256" key="2">
    <source>
        <dbReference type="SAM" id="Phobius"/>
    </source>
</evidence>
<dbReference type="OrthoDB" id="4336304at2"/>
<keyword evidence="5" id="KW-1185">Reference proteome</keyword>
<dbReference type="Proteomes" id="UP000271573">
    <property type="component" value="Chromosome"/>
</dbReference>
<gene>
    <name evidence="4" type="ORF">Back2_12700</name>
</gene>
<feature type="region of interest" description="Disordered" evidence="1">
    <location>
        <begin position="397"/>
        <end position="466"/>
    </location>
</feature>
<keyword evidence="2" id="KW-1133">Transmembrane helix</keyword>
<evidence type="ECO:0000256" key="1">
    <source>
        <dbReference type="SAM" id="MobiDB-lite"/>
    </source>
</evidence>
<sequence>MQTFLRVLAVAIATVLFSAVALPFPALGASTSPSPTPSTTATAPAKPNPAATSKNLTFGIGPAVQVPSDHLVDGRPYISAESKPGGVVRDAVALFNLARTPITVQVYPADAAQNGSSTFQLSLINQKVTQAGSWFTLNGQRRLTVTIPASHAAPNDRNIPGRVLIPFEARIPLDATPGDHAAAIVAELDAKARNGDGANVTLQQRLGVSVYFHLASQVGTLRSALRVSNLRAHWDEPGGPLGTSRYTVTFTVRNVGDVRLNVSTLIGTTRWFLPAIHSYPEVISNLFPGGSATVTKTVTGVFGLGPWHVTATAFGSPADPTQAVTTTPAAASLTFWPWPWVLIAIIVGTILALYLLWRGYRRWRRLRAEKQARLEAEKAELAKAQAKIAQQAAELAKREARKTRAPGWRTKPNDAGESQAVSPTDVEPPVGRGARKVARGGLFGRARKAPGRHATPEGLEPMGGTE</sequence>
<organism evidence="4 5">
    <name type="scientific">Nocardioides baekrokdamisoli</name>
    <dbReference type="NCBI Taxonomy" id="1804624"/>
    <lineage>
        <taxon>Bacteria</taxon>
        <taxon>Bacillati</taxon>
        <taxon>Actinomycetota</taxon>
        <taxon>Actinomycetes</taxon>
        <taxon>Propionibacteriales</taxon>
        <taxon>Nocardioidaceae</taxon>
        <taxon>Nocardioides</taxon>
    </lineage>
</organism>